<dbReference type="InterPro" id="IPR007029">
    <property type="entry name" value="YHS_dom"/>
</dbReference>
<accession>A0A540VHZ4</accession>
<dbReference type="SMART" id="SM00746">
    <property type="entry name" value="TRASH"/>
    <property type="match status" value="1"/>
</dbReference>
<keyword evidence="3" id="KW-1185">Reference proteome</keyword>
<organism evidence="2 3">
    <name type="scientific">Litorilinea aerophila</name>
    <dbReference type="NCBI Taxonomy" id="1204385"/>
    <lineage>
        <taxon>Bacteria</taxon>
        <taxon>Bacillati</taxon>
        <taxon>Chloroflexota</taxon>
        <taxon>Caldilineae</taxon>
        <taxon>Caldilineales</taxon>
        <taxon>Caldilineaceae</taxon>
        <taxon>Litorilinea</taxon>
    </lineage>
</organism>
<dbReference type="EMBL" id="VIGC01000008">
    <property type="protein sequence ID" value="TQE96388.1"/>
    <property type="molecule type" value="Genomic_DNA"/>
</dbReference>
<gene>
    <name evidence="2" type="ORF">FKZ61_07810</name>
</gene>
<sequence>MNRMRSSPSGRYRPICPMCGRRLEANRDAPTIVFMGQEYRFCCQQCQEHFARMPERHIVQLAHEPSGYLGYPCPYDGLPR</sequence>
<dbReference type="OrthoDB" id="5242066at2"/>
<dbReference type="Gene3D" id="1.10.620.20">
    <property type="entry name" value="Ribonucleotide Reductase, subunit A"/>
    <property type="match status" value="1"/>
</dbReference>
<proteinExistence type="predicted"/>
<dbReference type="Proteomes" id="UP000317371">
    <property type="component" value="Unassembled WGS sequence"/>
</dbReference>
<dbReference type="InterPro" id="IPR012348">
    <property type="entry name" value="RNR-like"/>
</dbReference>
<name>A0A540VHZ4_9CHLR</name>
<evidence type="ECO:0000313" key="2">
    <source>
        <dbReference type="EMBL" id="TQE96388.1"/>
    </source>
</evidence>
<dbReference type="GO" id="GO:0016491">
    <property type="term" value="F:oxidoreductase activity"/>
    <property type="evidence" value="ECO:0007669"/>
    <property type="project" value="InterPro"/>
</dbReference>
<feature type="domain" description="TRASH" evidence="1">
    <location>
        <begin position="16"/>
        <end position="54"/>
    </location>
</feature>
<evidence type="ECO:0000313" key="3">
    <source>
        <dbReference type="Proteomes" id="UP000317371"/>
    </source>
</evidence>
<dbReference type="InterPro" id="IPR011017">
    <property type="entry name" value="TRASH_dom"/>
</dbReference>
<comment type="caution">
    <text evidence="2">The sequence shown here is derived from an EMBL/GenBank/DDBJ whole genome shotgun (WGS) entry which is preliminary data.</text>
</comment>
<dbReference type="InParanoid" id="A0A540VHZ4"/>
<protein>
    <submittedName>
        <fullName evidence="2">YHS domain-containing protein</fullName>
    </submittedName>
</protein>
<dbReference type="AlphaFoldDB" id="A0A540VHZ4"/>
<dbReference type="Pfam" id="PF04945">
    <property type="entry name" value="YHS"/>
    <property type="match status" value="1"/>
</dbReference>
<reference evidence="2 3" key="1">
    <citation type="submission" date="2019-06" db="EMBL/GenBank/DDBJ databases">
        <title>Genome sequence of Litorilinea aerophila BAA-2444.</title>
        <authorList>
            <person name="Maclea K.S."/>
            <person name="Maurais E.G."/>
            <person name="Iannazzi L.C."/>
        </authorList>
    </citation>
    <scope>NUCLEOTIDE SEQUENCE [LARGE SCALE GENOMIC DNA]</scope>
    <source>
        <strain evidence="2 3">ATCC BAA-2444</strain>
    </source>
</reference>
<evidence type="ECO:0000259" key="1">
    <source>
        <dbReference type="SMART" id="SM00746"/>
    </source>
</evidence>